<accession>A0ABW1WE40</accession>
<dbReference type="PANTHER" id="PTHR11717:SF7">
    <property type="entry name" value="LOW MOLECULAR WEIGHT PHOSPHOTYROSINE PROTEIN PHOSPHATASE"/>
    <property type="match status" value="1"/>
</dbReference>
<dbReference type="InterPro" id="IPR023485">
    <property type="entry name" value="Ptyr_pPase"/>
</dbReference>
<dbReference type="SUPFAM" id="SSF52788">
    <property type="entry name" value="Phosphotyrosine protein phosphatases I"/>
    <property type="match status" value="1"/>
</dbReference>
<evidence type="ECO:0000256" key="3">
    <source>
        <dbReference type="ARBA" id="ARBA00022801"/>
    </source>
</evidence>
<protein>
    <recommendedName>
        <fullName evidence="2">protein-tyrosine-phosphatase</fullName>
        <ecNumber evidence="2">3.1.3.48</ecNumber>
    </recommendedName>
</protein>
<comment type="caution">
    <text evidence="7">The sequence shown here is derived from an EMBL/GenBank/DDBJ whole genome shotgun (WGS) entry which is preliminary data.</text>
</comment>
<dbReference type="InterPro" id="IPR050438">
    <property type="entry name" value="LMW_PTPase"/>
</dbReference>
<evidence type="ECO:0000256" key="1">
    <source>
        <dbReference type="ARBA" id="ARBA00011063"/>
    </source>
</evidence>
<keyword evidence="8" id="KW-1185">Reference proteome</keyword>
<gene>
    <name evidence="7" type="ORF">ACFP7A_07140</name>
</gene>
<evidence type="ECO:0000256" key="5">
    <source>
        <dbReference type="ARBA" id="ARBA00051722"/>
    </source>
</evidence>
<evidence type="ECO:0000256" key="4">
    <source>
        <dbReference type="ARBA" id="ARBA00022912"/>
    </source>
</evidence>
<dbReference type="CDD" id="cd16343">
    <property type="entry name" value="LMWPTP"/>
    <property type="match status" value="1"/>
</dbReference>
<feature type="domain" description="Phosphotyrosine protein phosphatase I" evidence="6">
    <location>
        <begin position="1"/>
        <end position="148"/>
    </location>
</feature>
<dbReference type="InterPro" id="IPR017867">
    <property type="entry name" value="Tyr_phospatase_low_mol_wt"/>
</dbReference>
<proteinExistence type="inferred from homology"/>
<dbReference type="EMBL" id="JBHSTQ010000005">
    <property type="protein sequence ID" value="MFC6386370.1"/>
    <property type="molecule type" value="Genomic_DNA"/>
</dbReference>
<evidence type="ECO:0000313" key="7">
    <source>
        <dbReference type="EMBL" id="MFC6386370.1"/>
    </source>
</evidence>
<evidence type="ECO:0000313" key="8">
    <source>
        <dbReference type="Proteomes" id="UP001596267"/>
    </source>
</evidence>
<organism evidence="7 8">
    <name type="scientific">Sporolactobacillus kofuensis</name>
    <dbReference type="NCBI Taxonomy" id="269672"/>
    <lineage>
        <taxon>Bacteria</taxon>
        <taxon>Bacillati</taxon>
        <taxon>Bacillota</taxon>
        <taxon>Bacilli</taxon>
        <taxon>Bacillales</taxon>
        <taxon>Sporolactobacillaceae</taxon>
        <taxon>Sporolactobacillus</taxon>
    </lineage>
</organism>
<name>A0ABW1WE40_9BACL</name>
<comment type="similarity">
    <text evidence="1">Belongs to the low molecular weight phosphotyrosine protein phosphatase family.</text>
</comment>
<dbReference type="Proteomes" id="UP001596267">
    <property type="component" value="Unassembled WGS sequence"/>
</dbReference>
<dbReference type="PANTHER" id="PTHR11717">
    <property type="entry name" value="LOW MOLECULAR WEIGHT PROTEIN TYROSINE PHOSPHATASE"/>
    <property type="match status" value="1"/>
</dbReference>
<dbReference type="GO" id="GO:0004725">
    <property type="term" value="F:protein tyrosine phosphatase activity"/>
    <property type="evidence" value="ECO:0007669"/>
    <property type="project" value="UniProtKB-EC"/>
</dbReference>
<dbReference type="RefSeq" id="WP_253053358.1">
    <property type="nucleotide sequence ID" value="NZ_JAMXWN010000004.1"/>
</dbReference>
<evidence type="ECO:0000259" key="6">
    <source>
        <dbReference type="SMART" id="SM00226"/>
    </source>
</evidence>
<sequence length="153" mass="17356">MHVLFVCLGNICRSPMAEAVLRHKISQAGLSDRISVDSAGTGNWHIGDPPHQGTQKQLNKVGISFDQIKARQVQPDDFQKYDRIIAMDRQNEQDLLHLARKVDADKVSRFMSLLPNHALADVPDPYYTGRFEEVFQLIDQGTDCLIEELKKQI</sequence>
<dbReference type="SMART" id="SM00226">
    <property type="entry name" value="LMWPc"/>
    <property type="match status" value="1"/>
</dbReference>
<dbReference type="EC" id="3.1.3.48" evidence="2"/>
<dbReference type="Pfam" id="PF01451">
    <property type="entry name" value="LMWPc"/>
    <property type="match status" value="1"/>
</dbReference>
<dbReference type="Gene3D" id="3.40.50.2300">
    <property type="match status" value="1"/>
</dbReference>
<keyword evidence="3 7" id="KW-0378">Hydrolase</keyword>
<reference evidence="8" key="1">
    <citation type="journal article" date="2019" name="Int. J. Syst. Evol. Microbiol.">
        <title>The Global Catalogue of Microorganisms (GCM) 10K type strain sequencing project: providing services to taxonomists for standard genome sequencing and annotation.</title>
        <authorList>
            <consortium name="The Broad Institute Genomics Platform"/>
            <consortium name="The Broad Institute Genome Sequencing Center for Infectious Disease"/>
            <person name="Wu L."/>
            <person name="Ma J."/>
        </authorList>
    </citation>
    <scope>NUCLEOTIDE SEQUENCE [LARGE SCALE GENOMIC DNA]</scope>
    <source>
        <strain evidence="8">CCUG 42001</strain>
    </source>
</reference>
<keyword evidence="4" id="KW-0904">Protein phosphatase</keyword>
<dbReference type="PRINTS" id="PR00719">
    <property type="entry name" value="LMWPTPASE"/>
</dbReference>
<evidence type="ECO:0000256" key="2">
    <source>
        <dbReference type="ARBA" id="ARBA00013064"/>
    </source>
</evidence>
<comment type="catalytic activity">
    <reaction evidence="5">
        <text>O-phospho-L-tyrosyl-[protein] + H2O = L-tyrosyl-[protein] + phosphate</text>
        <dbReference type="Rhea" id="RHEA:10684"/>
        <dbReference type="Rhea" id="RHEA-COMP:10136"/>
        <dbReference type="Rhea" id="RHEA-COMP:20101"/>
        <dbReference type="ChEBI" id="CHEBI:15377"/>
        <dbReference type="ChEBI" id="CHEBI:43474"/>
        <dbReference type="ChEBI" id="CHEBI:46858"/>
        <dbReference type="ChEBI" id="CHEBI:61978"/>
        <dbReference type="EC" id="3.1.3.48"/>
    </reaction>
</comment>
<dbReference type="InterPro" id="IPR036196">
    <property type="entry name" value="Ptyr_pPase_sf"/>
</dbReference>